<name>A0A6L2JEJ3_TANCI</name>
<sequence length="280" mass="31334">MTESPLVDSGFSVPVFSLGHDLIVYINKAMAFLIAVASSRFPSTNNQLRTSSNTRNQATIQDGRVTVQQVQGRQGQSYFGTGYKSNATSSRGNNASGQERVFKCYNSQGEGYMDRQCTQPKRPRNVAWYNDKEMLAEAQEPGQILDKEKLAFLTDAGVPYGQVVQKISPNNAAFQTKDLNTYDSTNAPEKVCTSMSLVEVEYVSLSACCAQVLWLRTQLTDYGFHFDKIPMYCDSKAAVAISCNPVQHYYTKHIDVRYHFIKEQVEKGIVEYCLSELNTS</sequence>
<dbReference type="PANTHER" id="PTHR11439">
    <property type="entry name" value="GAG-POL-RELATED RETROTRANSPOSON"/>
    <property type="match status" value="1"/>
</dbReference>
<comment type="caution">
    <text evidence="1">The sequence shown here is derived from an EMBL/GenBank/DDBJ whole genome shotgun (WGS) entry which is preliminary data.</text>
</comment>
<dbReference type="AlphaFoldDB" id="A0A6L2JEJ3"/>
<proteinExistence type="predicted"/>
<accession>A0A6L2JEJ3</accession>
<protein>
    <submittedName>
        <fullName evidence="1">Gag-Pol polyprotein</fullName>
    </submittedName>
</protein>
<dbReference type="PANTHER" id="PTHR11439:SF495">
    <property type="entry name" value="REVERSE TRANSCRIPTASE, RNA-DEPENDENT DNA POLYMERASE-RELATED"/>
    <property type="match status" value="1"/>
</dbReference>
<gene>
    <name evidence="1" type="ORF">Tci_007304</name>
</gene>
<reference evidence="1" key="1">
    <citation type="journal article" date="2019" name="Sci. Rep.">
        <title>Draft genome of Tanacetum cinerariifolium, the natural source of mosquito coil.</title>
        <authorList>
            <person name="Yamashiro T."/>
            <person name="Shiraishi A."/>
            <person name="Satake H."/>
            <person name="Nakayama K."/>
        </authorList>
    </citation>
    <scope>NUCLEOTIDE SEQUENCE</scope>
</reference>
<dbReference type="CDD" id="cd09272">
    <property type="entry name" value="RNase_HI_RT_Ty1"/>
    <property type="match status" value="1"/>
</dbReference>
<organism evidence="1">
    <name type="scientific">Tanacetum cinerariifolium</name>
    <name type="common">Dalmatian daisy</name>
    <name type="synonym">Chrysanthemum cinerariifolium</name>
    <dbReference type="NCBI Taxonomy" id="118510"/>
    <lineage>
        <taxon>Eukaryota</taxon>
        <taxon>Viridiplantae</taxon>
        <taxon>Streptophyta</taxon>
        <taxon>Embryophyta</taxon>
        <taxon>Tracheophyta</taxon>
        <taxon>Spermatophyta</taxon>
        <taxon>Magnoliopsida</taxon>
        <taxon>eudicotyledons</taxon>
        <taxon>Gunneridae</taxon>
        <taxon>Pentapetalae</taxon>
        <taxon>asterids</taxon>
        <taxon>campanulids</taxon>
        <taxon>Asterales</taxon>
        <taxon>Asteraceae</taxon>
        <taxon>Asteroideae</taxon>
        <taxon>Anthemideae</taxon>
        <taxon>Anthemidinae</taxon>
        <taxon>Tanacetum</taxon>
    </lineage>
</organism>
<evidence type="ECO:0000313" key="1">
    <source>
        <dbReference type="EMBL" id="GEU35326.1"/>
    </source>
</evidence>
<dbReference type="EMBL" id="BKCJ010000678">
    <property type="protein sequence ID" value="GEU35326.1"/>
    <property type="molecule type" value="Genomic_DNA"/>
</dbReference>